<keyword evidence="3" id="KW-1185">Reference proteome</keyword>
<sequence length="168" mass="18468">MGKAKQTVPPEQRRTSPRLALKPKAAPVETKKKAAPKKAPKAKKAKPAENGNTKVETGFLYRLSESEHAVPLSPALEDRPSSCSHSPQQLQVPSVLRHSTPANMIIRLGRLTPGYFRLLQRQVAGEVQTQPQDRAVNQIAMMLAIMGLSLSYYSAKQMTEKVHVQPAP</sequence>
<organism evidence="2 3">
    <name type="scientific">Oryzias javanicus</name>
    <name type="common">Javanese ricefish</name>
    <name type="synonym">Aplocheilus javanicus</name>
    <dbReference type="NCBI Taxonomy" id="123683"/>
    <lineage>
        <taxon>Eukaryota</taxon>
        <taxon>Metazoa</taxon>
        <taxon>Chordata</taxon>
        <taxon>Craniata</taxon>
        <taxon>Vertebrata</taxon>
        <taxon>Euteleostomi</taxon>
        <taxon>Actinopterygii</taxon>
        <taxon>Neopterygii</taxon>
        <taxon>Teleostei</taxon>
        <taxon>Neoteleostei</taxon>
        <taxon>Acanthomorphata</taxon>
        <taxon>Ovalentaria</taxon>
        <taxon>Atherinomorphae</taxon>
        <taxon>Beloniformes</taxon>
        <taxon>Adrianichthyidae</taxon>
        <taxon>Oryziinae</taxon>
        <taxon>Oryzias</taxon>
    </lineage>
</organism>
<feature type="region of interest" description="Disordered" evidence="1">
    <location>
        <begin position="70"/>
        <end position="92"/>
    </location>
</feature>
<dbReference type="AlphaFoldDB" id="A0A437CKX0"/>
<dbReference type="EMBL" id="CM012452">
    <property type="protein sequence ID" value="RVE63009.1"/>
    <property type="molecule type" value="Genomic_DNA"/>
</dbReference>
<dbReference type="Proteomes" id="UP000283210">
    <property type="component" value="Chromosome 16"/>
</dbReference>
<evidence type="ECO:0000313" key="2">
    <source>
        <dbReference type="EMBL" id="RVE63009.1"/>
    </source>
</evidence>
<protein>
    <submittedName>
        <fullName evidence="2">Uncharacterized protein</fullName>
    </submittedName>
</protein>
<gene>
    <name evidence="2" type="ORF">OJAV_G00162750</name>
</gene>
<feature type="region of interest" description="Disordered" evidence="1">
    <location>
        <begin position="1"/>
        <end position="53"/>
    </location>
</feature>
<reference evidence="2 3" key="1">
    <citation type="submission" date="2018-11" db="EMBL/GenBank/DDBJ databases">
        <authorList>
            <person name="Lopez-Roques C."/>
            <person name="Donnadieu C."/>
            <person name="Bouchez O."/>
            <person name="Klopp C."/>
            <person name="Cabau C."/>
            <person name="Zahm M."/>
        </authorList>
    </citation>
    <scope>NUCLEOTIDE SEQUENCE [LARGE SCALE GENOMIC DNA]</scope>
    <source>
        <strain evidence="2">RS831</strain>
        <tissue evidence="2">Whole body</tissue>
    </source>
</reference>
<feature type="compositionally biased region" description="Basic residues" evidence="1">
    <location>
        <begin position="33"/>
        <end position="45"/>
    </location>
</feature>
<proteinExistence type="predicted"/>
<evidence type="ECO:0000256" key="1">
    <source>
        <dbReference type="SAM" id="MobiDB-lite"/>
    </source>
</evidence>
<name>A0A437CKX0_ORYJA</name>
<accession>A0A437CKX0</accession>
<dbReference type="OrthoDB" id="8617098at2759"/>
<evidence type="ECO:0000313" key="3">
    <source>
        <dbReference type="Proteomes" id="UP000283210"/>
    </source>
</evidence>
<reference evidence="2 3" key="2">
    <citation type="submission" date="2019-01" db="EMBL/GenBank/DDBJ databases">
        <title>A chromosome length genome reference of the Java medaka (oryzias javanicus).</title>
        <authorList>
            <person name="Herpin A."/>
            <person name="Takehana Y."/>
            <person name="Naruse K."/>
            <person name="Ansai S."/>
            <person name="Kawaguchi M."/>
        </authorList>
    </citation>
    <scope>NUCLEOTIDE SEQUENCE [LARGE SCALE GENOMIC DNA]</scope>
    <source>
        <strain evidence="2">RS831</strain>
        <tissue evidence="2">Whole body</tissue>
    </source>
</reference>
<feature type="compositionally biased region" description="Polar residues" evidence="1">
    <location>
        <begin position="81"/>
        <end position="92"/>
    </location>
</feature>